<dbReference type="InterPro" id="IPR043427">
    <property type="entry name" value="YscJ/FliF"/>
</dbReference>
<feature type="transmembrane region" description="Helical" evidence="11">
    <location>
        <begin position="419"/>
        <end position="438"/>
    </location>
</feature>
<feature type="compositionally biased region" description="Basic and acidic residues" evidence="10">
    <location>
        <begin position="259"/>
        <end position="270"/>
    </location>
</feature>
<name>A0ABU3DDR1_9RHOB</name>
<evidence type="ECO:0000313" key="14">
    <source>
        <dbReference type="EMBL" id="MDT0681674.1"/>
    </source>
</evidence>
<keyword evidence="6 11" id="KW-1133">Transmembrane helix</keyword>
<dbReference type="PANTHER" id="PTHR30046">
    <property type="entry name" value="FLAGELLAR M-RING PROTEIN"/>
    <property type="match status" value="1"/>
</dbReference>
<keyword evidence="14" id="KW-0969">Cilium</keyword>
<keyword evidence="7 11" id="KW-0472">Membrane</keyword>
<sequence>MNNLLSVWSALDTRKKIIAGAAAAAMFAAVLMLSNLATKPGMALLYAGLEGAAAGDVISALDQRSVPYEVRGNAIWVPSTERDSLRMSLAGEGLPASGGAGYELLDGLSGFGTTAQMFDAAYWRAKEGELARTMVASPQIRAARVHIATGDSRPFERDADASASVSVTPAGGSVSAETARALRSLVASAVPSLSPDDVTVIDAATGAVVDGTDAAGAQSGASRADEMERSIERLLEAYVGPGGAIVEISLDTETESEQIVERRIDPDERVAISTETESRNSSSSGSEGDVTVASNLPDGDASAAGERRSTDNESRERVNFEISETTREILRAPGTIRRQTVAVLVNGRVETAAGGEETIVPRSDEELSELRELVESAVGYDEARGDRITVKSLAFMPGADLGTAAPVGWSQRFAIDAMALMQLVVLSLVALALGLFVVRPILAGNRGVAALPSPPETAKEESSPETAREARPIAPELPSAADAPGDASFELSSPGSSAAPAPALPPADPVDRLRSLMSERREETMKVLQSWMDDKEDA</sequence>
<evidence type="ECO:0000259" key="13">
    <source>
        <dbReference type="Pfam" id="PF08345"/>
    </source>
</evidence>
<evidence type="ECO:0000256" key="7">
    <source>
        <dbReference type="ARBA" id="ARBA00023136"/>
    </source>
</evidence>
<feature type="compositionally biased region" description="Basic and acidic residues" evidence="10">
    <location>
        <begin position="457"/>
        <end position="471"/>
    </location>
</feature>
<dbReference type="PANTHER" id="PTHR30046:SF0">
    <property type="entry name" value="FLAGELLAR M-RING PROTEIN"/>
    <property type="match status" value="1"/>
</dbReference>
<dbReference type="RefSeq" id="WP_311689443.1">
    <property type="nucleotide sequence ID" value="NZ_JAVRHL010000001.1"/>
</dbReference>
<evidence type="ECO:0000256" key="6">
    <source>
        <dbReference type="ARBA" id="ARBA00022989"/>
    </source>
</evidence>
<evidence type="ECO:0000256" key="11">
    <source>
        <dbReference type="SAM" id="Phobius"/>
    </source>
</evidence>
<keyword evidence="14" id="KW-0282">Flagellum</keyword>
<dbReference type="Proteomes" id="UP001265259">
    <property type="component" value="Unassembled WGS sequence"/>
</dbReference>
<evidence type="ECO:0000256" key="1">
    <source>
        <dbReference type="ARBA" id="ARBA00004117"/>
    </source>
</evidence>
<dbReference type="Gene3D" id="3.30.300.30">
    <property type="match status" value="1"/>
</dbReference>
<feature type="transmembrane region" description="Helical" evidence="11">
    <location>
        <begin position="17"/>
        <end position="37"/>
    </location>
</feature>
<feature type="compositionally biased region" description="Basic and acidic residues" evidence="10">
    <location>
        <begin position="305"/>
        <end position="320"/>
    </location>
</feature>
<comment type="subcellular location">
    <subcellularLocation>
        <location evidence="1 9">Bacterial flagellum basal body</location>
    </subcellularLocation>
    <subcellularLocation>
        <location evidence="2">Cell membrane</location>
        <topology evidence="2">Multi-pass membrane protein</topology>
    </subcellularLocation>
</comment>
<keyword evidence="5 11" id="KW-0812">Transmembrane</keyword>
<comment type="function">
    <text evidence="9">The M ring may be actively involved in energy transduction.</text>
</comment>
<feature type="region of interest" description="Disordered" evidence="10">
    <location>
        <begin position="448"/>
        <end position="512"/>
    </location>
</feature>
<keyword evidence="4" id="KW-1003">Cell membrane</keyword>
<evidence type="ECO:0000256" key="3">
    <source>
        <dbReference type="ARBA" id="ARBA00007971"/>
    </source>
</evidence>
<organism evidence="14 15">
    <name type="scientific">Tropicimonas omnivorans</name>
    <dbReference type="NCBI Taxonomy" id="3075590"/>
    <lineage>
        <taxon>Bacteria</taxon>
        <taxon>Pseudomonadati</taxon>
        <taxon>Pseudomonadota</taxon>
        <taxon>Alphaproteobacteria</taxon>
        <taxon>Rhodobacterales</taxon>
        <taxon>Roseobacteraceae</taxon>
        <taxon>Tropicimonas</taxon>
    </lineage>
</organism>
<dbReference type="InterPro" id="IPR006182">
    <property type="entry name" value="FliF_N_dom"/>
</dbReference>
<gene>
    <name evidence="14" type="primary">fliF</name>
    <name evidence="14" type="ORF">RM543_03175</name>
</gene>
<feature type="domain" description="Flagellar M-ring N-terminal" evidence="12">
    <location>
        <begin position="38"/>
        <end position="204"/>
    </location>
</feature>
<dbReference type="InterPro" id="IPR045851">
    <property type="entry name" value="AMP-bd_C_sf"/>
</dbReference>
<comment type="caution">
    <text evidence="14">The sequence shown here is derived from an EMBL/GenBank/DDBJ whole genome shotgun (WGS) entry which is preliminary data.</text>
</comment>
<evidence type="ECO:0000256" key="5">
    <source>
        <dbReference type="ARBA" id="ARBA00022692"/>
    </source>
</evidence>
<dbReference type="NCBIfam" id="TIGR00206">
    <property type="entry name" value="fliF"/>
    <property type="match status" value="1"/>
</dbReference>
<feature type="domain" description="Flagellar M-ring C-terminal" evidence="13">
    <location>
        <begin position="235"/>
        <end position="395"/>
    </location>
</feature>
<keyword evidence="14" id="KW-0966">Cell projection</keyword>
<feature type="compositionally biased region" description="Low complexity" evidence="10">
    <location>
        <begin position="491"/>
        <end position="501"/>
    </location>
</feature>
<dbReference type="EMBL" id="JAVRHL010000001">
    <property type="protein sequence ID" value="MDT0681674.1"/>
    <property type="molecule type" value="Genomic_DNA"/>
</dbReference>
<keyword evidence="15" id="KW-1185">Reference proteome</keyword>
<evidence type="ECO:0000256" key="9">
    <source>
        <dbReference type="PIRNR" id="PIRNR004862"/>
    </source>
</evidence>
<evidence type="ECO:0000256" key="8">
    <source>
        <dbReference type="ARBA" id="ARBA00023143"/>
    </source>
</evidence>
<evidence type="ECO:0000256" key="2">
    <source>
        <dbReference type="ARBA" id="ARBA00004651"/>
    </source>
</evidence>
<protein>
    <recommendedName>
        <fullName evidence="9">Flagellar M-ring protein</fullName>
    </recommendedName>
</protein>
<comment type="similarity">
    <text evidence="3 9">Belongs to the FliF family.</text>
</comment>
<feature type="compositionally biased region" description="Low complexity" evidence="10">
    <location>
        <begin position="273"/>
        <end position="288"/>
    </location>
</feature>
<feature type="region of interest" description="Disordered" evidence="10">
    <location>
        <begin position="254"/>
        <end position="320"/>
    </location>
</feature>
<dbReference type="InterPro" id="IPR000067">
    <property type="entry name" value="FlgMring_FliF"/>
</dbReference>
<evidence type="ECO:0000256" key="10">
    <source>
        <dbReference type="SAM" id="MobiDB-lite"/>
    </source>
</evidence>
<accession>A0ABU3DDR1</accession>
<dbReference type="Pfam" id="PF08345">
    <property type="entry name" value="YscJ_FliF_C"/>
    <property type="match status" value="1"/>
</dbReference>
<reference evidence="14 15" key="1">
    <citation type="submission" date="2023-09" db="EMBL/GenBank/DDBJ databases">
        <authorList>
            <person name="Rey-Velasco X."/>
        </authorList>
    </citation>
    <scope>NUCLEOTIDE SEQUENCE [LARGE SCALE GENOMIC DNA]</scope>
    <source>
        <strain evidence="14 15">F158</strain>
    </source>
</reference>
<dbReference type="PRINTS" id="PR01009">
    <property type="entry name" value="FLGMRINGFLIF"/>
</dbReference>
<evidence type="ECO:0000259" key="12">
    <source>
        <dbReference type="Pfam" id="PF01514"/>
    </source>
</evidence>
<dbReference type="InterPro" id="IPR013556">
    <property type="entry name" value="Flag_M-ring_C"/>
</dbReference>
<evidence type="ECO:0000256" key="4">
    <source>
        <dbReference type="ARBA" id="ARBA00022475"/>
    </source>
</evidence>
<dbReference type="Pfam" id="PF01514">
    <property type="entry name" value="YscJ_FliF"/>
    <property type="match status" value="1"/>
</dbReference>
<dbReference type="PIRSF" id="PIRSF004862">
    <property type="entry name" value="FliF"/>
    <property type="match status" value="1"/>
</dbReference>
<keyword evidence="8 9" id="KW-0975">Bacterial flagellum</keyword>
<evidence type="ECO:0000313" key="15">
    <source>
        <dbReference type="Proteomes" id="UP001265259"/>
    </source>
</evidence>
<proteinExistence type="inferred from homology"/>